<dbReference type="Gene3D" id="3.40.50.720">
    <property type="entry name" value="NAD(P)-binding Rossmann-like Domain"/>
    <property type="match status" value="1"/>
</dbReference>
<reference evidence="6 7" key="1">
    <citation type="journal article" date="2019" name="Int. J. Syst. Evol. Microbiol.">
        <title>The Global Catalogue of Microorganisms (GCM) 10K type strain sequencing project: providing services to taxonomists for standard genome sequencing and annotation.</title>
        <authorList>
            <consortium name="The Broad Institute Genomics Platform"/>
            <consortium name="The Broad Institute Genome Sequencing Center for Infectious Disease"/>
            <person name="Wu L."/>
            <person name="Ma J."/>
        </authorList>
    </citation>
    <scope>NUCLEOTIDE SEQUENCE [LARGE SCALE GENOMIC DNA]</scope>
    <source>
        <strain evidence="6 7">JCM 15478</strain>
    </source>
</reference>
<dbReference type="PIRSF" id="PIRSF000103">
    <property type="entry name" value="HIBADH"/>
    <property type="match status" value="1"/>
</dbReference>
<dbReference type="EMBL" id="BAAAPE010000013">
    <property type="protein sequence ID" value="GAA2088128.1"/>
    <property type="molecule type" value="Genomic_DNA"/>
</dbReference>
<evidence type="ECO:0000259" key="5">
    <source>
        <dbReference type="Pfam" id="PF14833"/>
    </source>
</evidence>
<dbReference type="InterPro" id="IPR013328">
    <property type="entry name" value="6PGD_dom2"/>
</dbReference>
<dbReference type="InterPro" id="IPR036291">
    <property type="entry name" value="NAD(P)-bd_dom_sf"/>
</dbReference>
<dbReference type="PANTHER" id="PTHR43580:SF2">
    <property type="entry name" value="CYTOKINE-LIKE NUCLEAR FACTOR N-PAC"/>
    <property type="match status" value="1"/>
</dbReference>
<evidence type="ECO:0000259" key="4">
    <source>
        <dbReference type="Pfam" id="PF03446"/>
    </source>
</evidence>
<comment type="similarity">
    <text evidence="1">Belongs to the HIBADH-related family.</text>
</comment>
<keyword evidence="3" id="KW-0520">NAD</keyword>
<evidence type="ECO:0000313" key="7">
    <source>
        <dbReference type="Proteomes" id="UP001500016"/>
    </source>
</evidence>
<evidence type="ECO:0000256" key="1">
    <source>
        <dbReference type="ARBA" id="ARBA00009080"/>
    </source>
</evidence>
<evidence type="ECO:0000313" key="6">
    <source>
        <dbReference type="EMBL" id="GAA2088128.1"/>
    </source>
</evidence>
<dbReference type="Pfam" id="PF03446">
    <property type="entry name" value="NAD_binding_2"/>
    <property type="match status" value="1"/>
</dbReference>
<dbReference type="InterPro" id="IPR015815">
    <property type="entry name" value="HIBADH-related"/>
</dbReference>
<keyword evidence="2" id="KW-0560">Oxidoreductase</keyword>
<dbReference type="InterPro" id="IPR051265">
    <property type="entry name" value="HIBADH-related_NP60_sf"/>
</dbReference>
<evidence type="ECO:0000256" key="3">
    <source>
        <dbReference type="ARBA" id="ARBA00023027"/>
    </source>
</evidence>
<dbReference type="PANTHER" id="PTHR43580">
    <property type="entry name" value="OXIDOREDUCTASE GLYR1-RELATED"/>
    <property type="match status" value="1"/>
</dbReference>
<dbReference type="Gene3D" id="1.10.1040.10">
    <property type="entry name" value="N-(1-d-carboxylethyl)-l-norvaline Dehydrogenase, domain 2"/>
    <property type="match status" value="1"/>
</dbReference>
<dbReference type="Proteomes" id="UP001500016">
    <property type="component" value="Unassembled WGS sequence"/>
</dbReference>
<dbReference type="InterPro" id="IPR008927">
    <property type="entry name" value="6-PGluconate_DH-like_C_sf"/>
</dbReference>
<dbReference type="Pfam" id="PF14833">
    <property type="entry name" value="NAD_binding_11"/>
    <property type="match status" value="1"/>
</dbReference>
<feature type="domain" description="6-phosphogluconate dehydrogenase NADP-binding" evidence="4">
    <location>
        <begin position="1"/>
        <end position="144"/>
    </location>
</feature>
<dbReference type="SUPFAM" id="SSF51735">
    <property type="entry name" value="NAD(P)-binding Rossmann-fold domains"/>
    <property type="match status" value="1"/>
</dbReference>
<feature type="domain" description="3-hydroxyisobutyrate dehydrogenase-like NAD-binding" evidence="5">
    <location>
        <begin position="148"/>
        <end position="263"/>
    </location>
</feature>
<sequence length="270" mass="28057">MARNLARAGLDVRAWNRTHAKALPLADEGIRVAEDAADAVRGADVVLTVLFDAPSVLEAMGAAAPGLAEGTLWTQASTVGPDGIPPLTGFAGEHGLRFVDSPVLGTKAPAESGQLTVLAAAPEDVRDDAAPVFDAIGQKTLWLGTEPGAASRFKLVVNNWVLTVINGTAETLALAEGFGFDPRSFLEAVGGGPLDMPYLRMKAGLILDGEFSASFPLAGARKDAELISRAAEEAGVRLDLAPAGAARLRRAEERGHGREDAAASYFASFD</sequence>
<evidence type="ECO:0000256" key="2">
    <source>
        <dbReference type="ARBA" id="ARBA00023002"/>
    </source>
</evidence>
<dbReference type="SUPFAM" id="SSF48179">
    <property type="entry name" value="6-phosphogluconate dehydrogenase C-terminal domain-like"/>
    <property type="match status" value="1"/>
</dbReference>
<dbReference type="InterPro" id="IPR029154">
    <property type="entry name" value="HIBADH-like_NADP-bd"/>
</dbReference>
<organism evidence="6 7">
    <name type="scientific">Streptomyces albiaxialis</name>
    <dbReference type="NCBI Taxonomy" id="329523"/>
    <lineage>
        <taxon>Bacteria</taxon>
        <taxon>Bacillati</taxon>
        <taxon>Actinomycetota</taxon>
        <taxon>Actinomycetes</taxon>
        <taxon>Kitasatosporales</taxon>
        <taxon>Streptomycetaceae</taxon>
        <taxon>Streptomyces</taxon>
    </lineage>
</organism>
<proteinExistence type="inferred from homology"/>
<gene>
    <name evidence="6" type="ORF">GCM10009801_51560</name>
</gene>
<keyword evidence="7" id="KW-1185">Reference proteome</keyword>
<comment type="caution">
    <text evidence="6">The sequence shown here is derived from an EMBL/GenBank/DDBJ whole genome shotgun (WGS) entry which is preliminary data.</text>
</comment>
<name>A0ABN2WBI5_9ACTN</name>
<dbReference type="InterPro" id="IPR006115">
    <property type="entry name" value="6PGDH_NADP-bd"/>
</dbReference>
<accession>A0ABN2WBI5</accession>
<protein>
    <submittedName>
        <fullName evidence="6">NAD(P)-dependent oxidoreductase</fullName>
    </submittedName>
</protein>